<organism evidence="1 2">
    <name type="scientific">Corynebacterium durum F0235</name>
    <dbReference type="NCBI Taxonomy" id="1035195"/>
    <lineage>
        <taxon>Bacteria</taxon>
        <taxon>Bacillati</taxon>
        <taxon>Actinomycetota</taxon>
        <taxon>Actinomycetes</taxon>
        <taxon>Mycobacteriales</taxon>
        <taxon>Corynebacteriaceae</taxon>
        <taxon>Corynebacterium</taxon>
    </lineage>
</organism>
<protein>
    <submittedName>
        <fullName evidence="1">Putative tRNA adenosine deaminase-associated protein</fullName>
    </submittedName>
</protein>
<evidence type="ECO:0000313" key="2">
    <source>
        <dbReference type="Proteomes" id="UP000010445"/>
    </source>
</evidence>
<dbReference type="STRING" id="1035195.HMPREF9997_02069"/>
<dbReference type="eggNOG" id="ENOG5032FSI">
    <property type="taxonomic scope" value="Bacteria"/>
</dbReference>
<accession>L1MD58</accession>
<proteinExistence type="predicted"/>
<name>L1MD58_9CORY</name>
<gene>
    <name evidence="1" type="ORF">HMPREF9997_02069</name>
</gene>
<dbReference type="PATRIC" id="fig|1035195.3.peg.1853"/>
<keyword evidence="2" id="KW-1185">Reference proteome</keyword>
<sequence length="183" mass="19661">MGDPASVAPGVTDAGATLDGHEPDLCFAVTVTRNGTDWTVNPLKNCFSRIDDTIEAVQRLGSENPTFAMLCVDDEYFIIVRPTPSRVHLLLSDATMAVDDNLASSVLDAMGAQTPEMTGEELDRLDPWAEGDLSILADLGLSEQVMSVICDDSELWASEQLLRIAAELGFESELSVAADLDLD</sequence>
<dbReference type="NCBIfam" id="TIGR03941">
    <property type="entry name" value="tRNA_deam_assoc"/>
    <property type="match status" value="1"/>
</dbReference>
<reference evidence="1 2" key="1">
    <citation type="submission" date="2012-05" db="EMBL/GenBank/DDBJ databases">
        <authorList>
            <person name="Weinstock G."/>
            <person name="Sodergren E."/>
            <person name="Lobos E.A."/>
            <person name="Fulton L."/>
            <person name="Fulton R."/>
            <person name="Courtney L."/>
            <person name="Fronick C."/>
            <person name="O'Laughlin M."/>
            <person name="Godfrey J."/>
            <person name="Wilson R.M."/>
            <person name="Miner T."/>
            <person name="Farmer C."/>
            <person name="Delehaunty K."/>
            <person name="Cordes M."/>
            <person name="Minx P."/>
            <person name="Tomlinson C."/>
            <person name="Chen J."/>
            <person name="Wollam A."/>
            <person name="Pepin K.H."/>
            <person name="Bhonagiri V."/>
            <person name="Zhang X."/>
            <person name="Suruliraj S."/>
            <person name="Warren W."/>
            <person name="Mitreva M."/>
            <person name="Mardis E.R."/>
            <person name="Wilson R.K."/>
        </authorList>
    </citation>
    <scope>NUCLEOTIDE SEQUENCE [LARGE SCALE GENOMIC DNA]</scope>
    <source>
        <strain evidence="1 2">F0235</strain>
    </source>
</reference>
<dbReference type="InterPro" id="IPR023869">
    <property type="entry name" value="tRNA_Adeno_NH3ase_assoc_put"/>
</dbReference>
<comment type="caution">
    <text evidence="1">The sequence shown here is derived from an EMBL/GenBank/DDBJ whole genome shotgun (WGS) entry which is preliminary data.</text>
</comment>
<dbReference type="OrthoDB" id="5189541at2"/>
<dbReference type="RefSeq" id="WP_006061496.1">
    <property type="nucleotide sequence ID" value="NZ_KB290820.1"/>
</dbReference>
<evidence type="ECO:0000313" key="1">
    <source>
        <dbReference type="EMBL" id="EKX88960.1"/>
    </source>
</evidence>
<dbReference type="EMBL" id="AMEM01000033">
    <property type="protein sequence ID" value="EKX88960.1"/>
    <property type="molecule type" value="Genomic_DNA"/>
</dbReference>
<dbReference type="AlphaFoldDB" id="L1MD58"/>
<dbReference type="Proteomes" id="UP000010445">
    <property type="component" value="Unassembled WGS sequence"/>
</dbReference>
<dbReference type="HOGENOM" id="CLU_112027_1_0_11"/>